<dbReference type="Pfam" id="PF12937">
    <property type="entry name" value="F-box-like"/>
    <property type="match status" value="1"/>
</dbReference>
<dbReference type="InterPro" id="IPR001810">
    <property type="entry name" value="F-box_dom"/>
</dbReference>
<name>A0AAP0WYC9_LIQFO</name>
<keyword evidence="4" id="KW-1185">Reference proteome</keyword>
<reference evidence="3 4" key="1">
    <citation type="journal article" date="2024" name="Plant J.">
        <title>Genome sequences and population genomics reveal climatic adaptation and genomic divergence between two closely related sweetgum species.</title>
        <authorList>
            <person name="Xu W.Q."/>
            <person name="Ren C.Q."/>
            <person name="Zhang X.Y."/>
            <person name="Comes H.P."/>
            <person name="Liu X.H."/>
            <person name="Li Y.G."/>
            <person name="Kettle C.J."/>
            <person name="Jalonen R."/>
            <person name="Gaisberger H."/>
            <person name="Ma Y.Z."/>
            <person name="Qiu Y.X."/>
        </authorList>
    </citation>
    <scope>NUCLEOTIDE SEQUENCE [LARGE SCALE GENOMIC DNA]</scope>
    <source>
        <strain evidence="3">Hangzhou</strain>
    </source>
</reference>
<dbReference type="Proteomes" id="UP001415857">
    <property type="component" value="Unassembled WGS sequence"/>
</dbReference>
<accession>A0AAP0WYC9</accession>
<dbReference type="AlphaFoldDB" id="A0AAP0WYC9"/>
<evidence type="ECO:0000313" key="4">
    <source>
        <dbReference type="Proteomes" id="UP001415857"/>
    </source>
</evidence>
<dbReference type="InterPro" id="IPR036047">
    <property type="entry name" value="F-box-like_dom_sf"/>
</dbReference>
<gene>
    <name evidence="3" type="ORF">L1049_004569</name>
</gene>
<feature type="domain" description="F-box" evidence="2">
    <location>
        <begin position="18"/>
        <end position="64"/>
    </location>
</feature>
<keyword evidence="1" id="KW-0880">Kelch repeat</keyword>
<dbReference type="SUPFAM" id="SSF81383">
    <property type="entry name" value="F-box domain"/>
    <property type="match status" value="1"/>
</dbReference>
<evidence type="ECO:0000256" key="1">
    <source>
        <dbReference type="ARBA" id="ARBA00022441"/>
    </source>
</evidence>
<proteinExistence type="predicted"/>
<evidence type="ECO:0000313" key="3">
    <source>
        <dbReference type="EMBL" id="KAK9281666.1"/>
    </source>
</evidence>
<sequence>MAEPSTSSFTTITTSSNGSSITHMAQDHLFSILLLLPIDSVLSFAMTCKRFRSLAYSDTLWESICRRDWGHSFVDALKSSIEPKQHQLPWMKLYKQVSQLDTVSCQRLSDPDGDMLFPTPRASHSFNFVSDCLVLFGGGCEGGRHLDDTWVAYVGNDFQRMLKWQKISSGIPSGRFGHTCVVIGDSLVLFGGINDHGIPSK</sequence>
<dbReference type="PANTHER" id="PTHR46175:SF4">
    <property type="entry name" value="BACTERIOOPSIN TRANSCRIPTIONAL ACTIVATOR"/>
    <property type="match status" value="1"/>
</dbReference>
<dbReference type="EMBL" id="JBBPBK010000007">
    <property type="protein sequence ID" value="KAK9281666.1"/>
    <property type="molecule type" value="Genomic_DNA"/>
</dbReference>
<dbReference type="PANTHER" id="PTHR46175">
    <property type="entry name" value="BACTERIOOPSIN TRANSCRIPTIONAL ACTIVATOR"/>
    <property type="match status" value="1"/>
</dbReference>
<organism evidence="3 4">
    <name type="scientific">Liquidambar formosana</name>
    <name type="common">Formosan gum</name>
    <dbReference type="NCBI Taxonomy" id="63359"/>
    <lineage>
        <taxon>Eukaryota</taxon>
        <taxon>Viridiplantae</taxon>
        <taxon>Streptophyta</taxon>
        <taxon>Embryophyta</taxon>
        <taxon>Tracheophyta</taxon>
        <taxon>Spermatophyta</taxon>
        <taxon>Magnoliopsida</taxon>
        <taxon>eudicotyledons</taxon>
        <taxon>Gunneridae</taxon>
        <taxon>Pentapetalae</taxon>
        <taxon>Saxifragales</taxon>
        <taxon>Altingiaceae</taxon>
        <taxon>Liquidambar</taxon>
    </lineage>
</organism>
<protein>
    <recommendedName>
        <fullName evidence="2">F-box domain-containing protein</fullName>
    </recommendedName>
</protein>
<dbReference type="SUPFAM" id="SSF117281">
    <property type="entry name" value="Kelch motif"/>
    <property type="match status" value="1"/>
</dbReference>
<comment type="caution">
    <text evidence="3">The sequence shown here is derived from an EMBL/GenBank/DDBJ whole genome shotgun (WGS) entry which is preliminary data.</text>
</comment>
<dbReference type="PROSITE" id="PS50181">
    <property type="entry name" value="FBOX"/>
    <property type="match status" value="1"/>
</dbReference>
<dbReference type="Gene3D" id="1.20.1280.50">
    <property type="match status" value="1"/>
</dbReference>
<dbReference type="InterPro" id="IPR015915">
    <property type="entry name" value="Kelch-typ_b-propeller"/>
</dbReference>
<dbReference type="Gene3D" id="2.120.10.80">
    <property type="entry name" value="Kelch-type beta propeller"/>
    <property type="match status" value="1"/>
</dbReference>
<evidence type="ECO:0000259" key="2">
    <source>
        <dbReference type="PROSITE" id="PS50181"/>
    </source>
</evidence>